<protein>
    <submittedName>
        <fullName evidence="1">Uncharacterized protein</fullName>
    </submittedName>
</protein>
<sequence>MIWLITFSVIIFLLPIFQNNRLLVVAAPFVLFGCGLTKILGAGLKALEGQTKSKNGRGKSKDAEDSLVPIVYIEEYMFILVDDVLLLVERAALEPLPPKDGKGPQNGMKASFVNILLKIY</sequence>
<dbReference type="EMBL" id="CM046391">
    <property type="protein sequence ID" value="KAI8559585.1"/>
    <property type="molecule type" value="Genomic_DNA"/>
</dbReference>
<keyword evidence="2" id="KW-1185">Reference proteome</keyword>
<comment type="caution">
    <text evidence="1">The sequence shown here is derived from an EMBL/GenBank/DDBJ whole genome shotgun (WGS) entry which is preliminary data.</text>
</comment>
<organism evidence="1 2">
    <name type="scientific">Rhododendron molle</name>
    <name type="common">Chinese azalea</name>
    <name type="synonym">Azalea mollis</name>
    <dbReference type="NCBI Taxonomy" id="49168"/>
    <lineage>
        <taxon>Eukaryota</taxon>
        <taxon>Viridiplantae</taxon>
        <taxon>Streptophyta</taxon>
        <taxon>Embryophyta</taxon>
        <taxon>Tracheophyta</taxon>
        <taxon>Spermatophyta</taxon>
        <taxon>Magnoliopsida</taxon>
        <taxon>eudicotyledons</taxon>
        <taxon>Gunneridae</taxon>
        <taxon>Pentapetalae</taxon>
        <taxon>asterids</taxon>
        <taxon>Ericales</taxon>
        <taxon>Ericaceae</taxon>
        <taxon>Ericoideae</taxon>
        <taxon>Rhodoreae</taxon>
        <taxon>Rhododendron</taxon>
    </lineage>
</organism>
<gene>
    <name evidence="1" type="ORF">RHMOL_Rhmol04G0185800</name>
</gene>
<dbReference type="Proteomes" id="UP001062846">
    <property type="component" value="Chromosome 4"/>
</dbReference>
<accession>A0ACC0P266</accession>
<reference evidence="1" key="1">
    <citation type="submission" date="2022-02" db="EMBL/GenBank/DDBJ databases">
        <title>Plant Genome Project.</title>
        <authorList>
            <person name="Zhang R.-G."/>
        </authorList>
    </citation>
    <scope>NUCLEOTIDE SEQUENCE</scope>
    <source>
        <strain evidence="1">AT1</strain>
    </source>
</reference>
<evidence type="ECO:0000313" key="1">
    <source>
        <dbReference type="EMBL" id="KAI8559585.1"/>
    </source>
</evidence>
<proteinExistence type="predicted"/>
<evidence type="ECO:0000313" key="2">
    <source>
        <dbReference type="Proteomes" id="UP001062846"/>
    </source>
</evidence>
<name>A0ACC0P266_RHOML</name>